<evidence type="ECO:0000256" key="2">
    <source>
        <dbReference type="ARBA" id="ARBA00022723"/>
    </source>
</evidence>
<keyword evidence="5" id="KW-0482">Metalloprotease</keyword>
<reference evidence="8 9" key="1">
    <citation type="submission" date="2008-03" db="EMBL/GenBank/DDBJ databases">
        <title>Sequencing of the draft genome and assembly of Burkholderia ambifaria MEX-5.</title>
        <authorList>
            <consortium name="US DOE Joint Genome Institute (JGI-PGF)"/>
            <person name="Copeland A."/>
            <person name="Lucas S."/>
            <person name="Lapidus A."/>
            <person name="Glavina del Rio T."/>
            <person name="Dalin E."/>
            <person name="Tice H."/>
            <person name="Bruce D."/>
            <person name="Goodwin L."/>
            <person name="Pitluck S."/>
            <person name="Larimer F."/>
            <person name="Land M.L."/>
            <person name="Hauser L."/>
            <person name="Tiedje J."/>
            <person name="Richardson P."/>
        </authorList>
    </citation>
    <scope>NUCLEOTIDE SEQUENCE [LARGE SCALE GENOMIC DNA]</scope>
    <source>
        <strain evidence="8 9">MEX-5</strain>
    </source>
</reference>
<evidence type="ECO:0000313" key="8">
    <source>
        <dbReference type="EMBL" id="EDT37625.1"/>
    </source>
</evidence>
<keyword evidence="2" id="KW-0479">Metal-binding</keyword>
<dbReference type="PATRIC" id="fig|396597.7.peg.778"/>
<evidence type="ECO:0000256" key="4">
    <source>
        <dbReference type="ARBA" id="ARBA00022833"/>
    </source>
</evidence>
<evidence type="ECO:0000256" key="6">
    <source>
        <dbReference type="SAM" id="SignalP"/>
    </source>
</evidence>
<organism evidence="8 9">
    <name type="scientific">Burkholderia ambifaria MEX-5</name>
    <dbReference type="NCBI Taxonomy" id="396597"/>
    <lineage>
        <taxon>Bacteria</taxon>
        <taxon>Pseudomonadati</taxon>
        <taxon>Pseudomonadota</taxon>
        <taxon>Betaproteobacteria</taxon>
        <taxon>Burkholderiales</taxon>
        <taxon>Burkholderiaceae</taxon>
        <taxon>Burkholderia</taxon>
        <taxon>Burkholderia cepacia complex</taxon>
    </lineage>
</organism>
<feature type="domain" description="FTP" evidence="7">
    <location>
        <begin position="114"/>
        <end position="147"/>
    </location>
</feature>
<dbReference type="GO" id="GO:0006508">
    <property type="term" value="P:proteolysis"/>
    <property type="evidence" value="ECO:0007669"/>
    <property type="project" value="UniProtKB-KW"/>
</dbReference>
<dbReference type="GO" id="GO:0008270">
    <property type="term" value="F:zinc ion binding"/>
    <property type="evidence" value="ECO:0007669"/>
    <property type="project" value="InterPro"/>
</dbReference>
<dbReference type="GO" id="GO:0004222">
    <property type="term" value="F:metalloendopeptidase activity"/>
    <property type="evidence" value="ECO:0007669"/>
    <property type="project" value="InterPro"/>
</dbReference>
<dbReference type="RefSeq" id="WP_006762327.1">
    <property type="nucleotide sequence ID" value="NZ_ABLK01000418.1"/>
</dbReference>
<keyword evidence="4" id="KW-0862">Zinc</keyword>
<feature type="chain" id="PRO_5002771281" evidence="6">
    <location>
        <begin position="27"/>
        <end position="568"/>
    </location>
</feature>
<evidence type="ECO:0000256" key="3">
    <source>
        <dbReference type="ARBA" id="ARBA00022801"/>
    </source>
</evidence>
<keyword evidence="6" id="KW-0732">Signal</keyword>
<dbReference type="InterPro" id="IPR050728">
    <property type="entry name" value="Zinc_Metalloprotease_M4"/>
</dbReference>
<protein>
    <submittedName>
        <fullName evidence="8">Metallopeptidase domain protein</fullName>
    </submittedName>
</protein>
<dbReference type="Proteomes" id="UP000004814">
    <property type="component" value="Unassembled WGS sequence"/>
</dbReference>
<name>B1TFM9_9BURK</name>
<keyword evidence="3" id="KW-0378">Hydrolase</keyword>
<dbReference type="GO" id="GO:0005615">
    <property type="term" value="C:extracellular space"/>
    <property type="evidence" value="ECO:0007669"/>
    <property type="project" value="InterPro"/>
</dbReference>
<dbReference type="AlphaFoldDB" id="B1TFM9"/>
<dbReference type="PANTHER" id="PTHR33794">
    <property type="entry name" value="BACILLOLYSIN"/>
    <property type="match status" value="1"/>
</dbReference>
<evidence type="ECO:0000256" key="5">
    <source>
        <dbReference type="ARBA" id="ARBA00023049"/>
    </source>
</evidence>
<dbReference type="SUPFAM" id="SSF55486">
    <property type="entry name" value="Metalloproteases ('zincins'), catalytic domain"/>
    <property type="match status" value="1"/>
</dbReference>
<sequence>MNTTTRHLIFTLRFTILCSLALPAAASSKMDHTQDQLKRTGLTRGEHSLPAVIDKLDGQYRHDGVAVTLSVPAFQAKQADNISMAREFIVARARQLGLSDTDVANLAVTAQRVDGSFSVIRFQQRVSGLPVYGSDIAVTVASDGRILYVASDAVQAARAVSSKSFAVDQQQALDRTRSYLGSSTFTHADTQQIAFVDSTGTHTAWKIRAVAQGSPKGDWEVVIDATSGEVLRAVDKSLGVRGRGLIFNPDPLSSTRSNYGSPGYKDNNDASNPQLNMAQFSAIFPLSISNGLYTLSGPYATCIDFEAPLDNACPTSKEKAFDFDRSSKYFEAVNAYYHLTSYLHYVNKTLGIDAMPYQYSGGVQYDPHGLDGDDNSHYIPSIGKLAFGQGGVDDAEDADVVVHELGHGLHDWLTHGNLSQVEGLSEGVGDFLAAGYSRDLKQWNSTDVQYNWVMNWDGHNEFWPGRSTNWHIGRTYPASVRSASAHQAGQYWSSCNLIARDAIGGQAMDKAFLRGISMTNASSNQKAAAQAVVIAALNMGYSKYHVEAIMNAYNNVCTYGVIEPKSLT</sequence>
<keyword evidence="1" id="KW-0645">Protease</keyword>
<dbReference type="PANTHER" id="PTHR33794:SF1">
    <property type="entry name" value="BACILLOLYSIN"/>
    <property type="match status" value="1"/>
</dbReference>
<evidence type="ECO:0000256" key="1">
    <source>
        <dbReference type="ARBA" id="ARBA00022670"/>
    </source>
</evidence>
<accession>B1TFM9</accession>
<dbReference type="Gene3D" id="3.10.170.10">
    <property type="match status" value="1"/>
</dbReference>
<evidence type="ECO:0000259" key="7">
    <source>
        <dbReference type="Pfam" id="PF07504"/>
    </source>
</evidence>
<gene>
    <name evidence="8" type="ORF">BamMEX5DRAFT_6595</name>
</gene>
<dbReference type="EMBL" id="ABLK01000418">
    <property type="protein sequence ID" value="EDT37625.1"/>
    <property type="molecule type" value="Genomic_DNA"/>
</dbReference>
<dbReference type="InterPro" id="IPR011096">
    <property type="entry name" value="FTP_domain"/>
</dbReference>
<comment type="caution">
    <text evidence="8">The sequence shown here is derived from an EMBL/GenBank/DDBJ whole genome shotgun (WGS) entry which is preliminary data.</text>
</comment>
<feature type="signal peptide" evidence="6">
    <location>
        <begin position="1"/>
        <end position="26"/>
    </location>
</feature>
<evidence type="ECO:0000313" key="9">
    <source>
        <dbReference type="Proteomes" id="UP000004814"/>
    </source>
</evidence>
<proteinExistence type="predicted"/>
<dbReference type="Pfam" id="PF07504">
    <property type="entry name" value="FTP"/>
    <property type="match status" value="1"/>
</dbReference>